<dbReference type="EMBL" id="BAABME010021048">
    <property type="protein sequence ID" value="GAA0162222.1"/>
    <property type="molecule type" value="Genomic_DNA"/>
</dbReference>
<dbReference type="GO" id="GO:0004674">
    <property type="term" value="F:protein serine/threonine kinase activity"/>
    <property type="evidence" value="ECO:0007669"/>
    <property type="project" value="UniProtKB-KW"/>
</dbReference>
<comment type="subcellular location">
    <subcellularLocation>
        <location evidence="1">Cell membrane</location>
    </subcellularLocation>
    <subcellularLocation>
        <location evidence="2">Membrane</location>
        <topology evidence="2">Single-pass type I membrane protein</topology>
    </subcellularLocation>
</comment>
<evidence type="ECO:0000313" key="21">
    <source>
        <dbReference type="EMBL" id="GAA0162222.1"/>
    </source>
</evidence>
<keyword evidence="16" id="KW-0325">Glycoprotein</keyword>
<feature type="signal peptide" evidence="19">
    <location>
        <begin position="1"/>
        <end position="24"/>
    </location>
</feature>
<evidence type="ECO:0000256" key="6">
    <source>
        <dbReference type="ARBA" id="ARBA00022475"/>
    </source>
</evidence>
<dbReference type="InterPro" id="IPR001245">
    <property type="entry name" value="Ser-Thr/Tyr_kinase_cat_dom"/>
</dbReference>
<dbReference type="InterPro" id="IPR000719">
    <property type="entry name" value="Prot_kinase_dom"/>
</dbReference>
<dbReference type="EC" id="2.7.11.1" evidence="5"/>
<evidence type="ECO:0000256" key="19">
    <source>
        <dbReference type="SAM" id="SignalP"/>
    </source>
</evidence>
<feature type="transmembrane region" description="Helical" evidence="18">
    <location>
        <begin position="291"/>
        <end position="317"/>
    </location>
</feature>
<keyword evidence="12 17" id="KW-0067">ATP-binding</keyword>
<dbReference type="SUPFAM" id="SSF56112">
    <property type="entry name" value="Protein kinase-like (PK-like)"/>
    <property type="match status" value="1"/>
</dbReference>
<evidence type="ECO:0000256" key="11">
    <source>
        <dbReference type="ARBA" id="ARBA00022741"/>
    </source>
</evidence>
<gene>
    <name evidence="21" type="ORF">LIER_39375</name>
</gene>
<keyword evidence="9 19" id="KW-0732">Signal</keyword>
<dbReference type="Gene3D" id="3.30.200.20">
    <property type="entry name" value="Phosphorylase Kinase, domain 1"/>
    <property type="match status" value="1"/>
</dbReference>
<evidence type="ECO:0000256" key="10">
    <source>
        <dbReference type="ARBA" id="ARBA00022734"/>
    </source>
</evidence>
<evidence type="ECO:0000256" key="2">
    <source>
        <dbReference type="ARBA" id="ARBA00004479"/>
    </source>
</evidence>
<keyword evidence="7" id="KW-0808">Transferase</keyword>
<dbReference type="Gene3D" id="2.60.120.200">
    <property type="match status" value="1"/>
</dbReference>
<dbReference type="CDD" id="cd06899">
    <property type="entry name" value="lectin_legume_LecRK_Arcelin_ConA"/>
    <property type="match status" value="1"/>
</dbReference>
<dbReference type="Proteomes" id="UP001454036">
    <property type="component" value="Unassembled WGS sequence"/>
</dbReference>
<dbReference type="InterPro" id="IPR050528">
    <property type="entry name" value="L-type_Lectin-RKs"/>
</dbReference>
<dbReference type="AlphaFoldDB" id="A0AAV3QJ67"/>
<evidence type="ECO:0000256" key="18">
    <source>
        <dbReference type="SAM" id="Phobius"/>
    </source>
</evidence>
<dbReference type="Pfam" id="PF07714">
    <property type="entry name" value="PK_Tyr_Ser-Thr"/>
    <property type="match status" value="1"/>
</dbReference>
<evidence type="ECO:0000256" key="9">
    <source>
        <dbReference type="ARBA" id="ARBA00022729"/>
    </source>
</evidence>
<dbReference type="GO" id="GO:0005524">
    <property type="term" value="F:ATP binding"/>
    <property type="evidence" value="ECO:0007669"/>
    <property type="project" value="UniProtKB-UniRule"/>
</dbReference>
<keyword evidence="11 17" id="KW-0547">Nucleotide-binding</keyword>
<evidence type="ECO:0000256" key="3">
    <source>
        <dbReference type="ARBA" id="ARBA00008536"/>
    </source>
</evidence>
<evidence type="ECO:0000256" key="16">
    <source>
        <dbReference type="ARBA" id="ARBA00023180"/>
    </source>
</evidence>
<name>A0AAV3QJ67_LITER</name>
<keyword evidence="6" id="KW-1003">Cell membrane</keyword>
<evidence type="ECO:0000256" key="1">
    <source>
        <dbReference type="ARBA" id="ARBA00004236"/>
    </source>
</evidence>
<evidence type="ECO:0000313" key="22">
    <source>
        <dbReference type="Proteomes" id="UP001454036"/>
    </source>
</evidence>
<keyword evidence="13 18" id="KW-1133">Transmembrane helix</keyword>
<comment type="similarity">
    <text evidence="4">In the C-terminal section; belongs to the protein kinase superfamily. Ser/Thr protein kinase family.</text>
</comment>
<accession>A0AAV3QJ67</accession>
<keyword evidence="8 18" id="KW-0812">Transmembrane</keyword>
<keyword evidence="22" id="KW-1185">Reference proteome</keyword>
<evidence type="ECO:0000256" key="15">
    <source>
        <dbReference type="ARBA" id="ARBA00023170"/>
    </source>
</evidence>
<comment type="caution">
    <text evidence="21">The sequence shown here is derived from an EMBL/GenBank/DDBJ whole genome shotgun (WGS) entry which is preliminary data.</text>
</comment>
<evidence type="ECO:0000256" key="12">
    <source>
        <dbReference type="ARBA" id="ARBA00022840"/>
    </source>
</evidence>
<evidence type="ECO:0000256" key="17">
    <source>
        <dbReference type="PROSITE-ProRule" id="PRU10141"/>
    </source>
</evidence>
<feature type="domain" description="Protein kinase" evidence="20">
    <location>
        <begin position="355"/>
        <end position="436"/>
    </location>
</feature>
<dbReference type="Pfam" id="PF00139">
    <property type="entry name" value="Lectin_legB"/>
    <property type="match status" value="1"/>
</dbReference>
<comment type="similarity">
    <text evidence="3">In the N-terminal section; belongs to the leguminous lectin family.</text>
</comment>
<dbReference type="PROSITE" id="PS00307">
    <property type="entry name" value="LECTIN_LEGUME_BETA"/>
    <property type="match status" value="1"/>
</dbReference>
<sequence length="436" mass="49280">MRLLSANLKSTLIFLFFLQTLVASQKLNSYKVEYATFDEDNYGSLDNLGNATITNHALQVTPESASQNFNMFHNSGRFLLKQSFRLYDTPFNTSSNNKTVASFNTSFLINIYRRDNATAAEGLAFVIVPEINIPLNSSGQYLGLTNSSTDGNSTNKIIAVEIDTFKQDFDPDDNHIGIDINSIRSVKNESLTPHGFEIAPIGAKFFNFWIDYDGVNKIIQVYVAEQAEQLGLTPPKPTSPILEYANLDLSKHVNEYSYFGFSASTGNFSQLNCVLRWNLTVDYFPENKKPWLTIALAVGIPSIVLMTLFGVLLGWFLRKRKLSRTSSDILGKLKSLPGTPKEFSFKELNKATNNFDERNKLGEGGFGMVYRGKLSRENKEIAVKRFSRGNLKGQDDFFAELTIINRLRHKHLVPLLGKLFSTHKLYFLNSAYRHYE</sequence>
<protein>
    <recommendedName>
        <fullName evidence="5">non-specific serine/threonine protein kinase</fullName>
        <ecNumber evidence="5">2.7.11.1</ecNumber>
    </recommendedName>
</protein>
<dbReference type="InterPro" id="IPR019825">
    <property type="entry name" value="Lectin_legB_Mn/Ca_BS"/>
</dbReference>
<dbReference type="GO" id="GO:0005886">
    <property type="term" value="C:plasma membrane"/>
    <property type="evidence" value="ECO:0007669"/>
    <property type="project" value="UniProtKB-SubCell"/>
</dbReference>
<organism evidence="21 22">
    <name type="scientific">Lithospermum erythrorhizon</name>
    <name type="common">Purple gromwell</name>
    <name type="synonym">Lithospermum officinale var. erythrorhizon</name>
    <dbReference type="NCBI Taxonomy" id="34254"/>
    <lineage>
        <taxon>Eukaryota</taxon>
        <taxon>Viridiplantae</taxon>
        <taxon>Streptophyta</taxon>
        <taxon>Embryophyta</taxon>
        <taxon>Tracheophyta</taxon>
        <taxon>Spermatophyta</taxon>
        <taxon>Magnoliopsida</taxon>
        <taxon>eudicotyledons</taxon>
        <taxon>Gunneridae</taxon>
        <taxon>Pentapetalae</taxon>
        <taxon>asterids</taxon>
        <taxon>lamiids</taxon>
        <taxon>Boraginales</taxon>
        <taxon>Boraginaceae</taxon>
        <taxon>Boraginoideae</taxon>
        <taxon>Lithospermeae</taxon>
        <taxon>Lithospermum</taxon>
    </lineage>
</organism>
<reference evidence="21 22" key="1">
    <citation type="submission" date="2024-01" db="EMBL/GenBank/DDBJ databases">
        <title>The complete chloroplast genome sequence of Lithospermum erythrorhizon: insights into the phylogenetic relationship among Boraginaceae species and the maternal lineages of purple gromwells.</title>
        <authorList>
            <person name="Okada T."/>
            <person name="Watanabe K."/>
        </authorList>
    </citation>
    <scope>NUCLEOTIDE SEQUENCE [LARGE SCALE GENOMIC DNA]</scope>
</reference>
<proteinExistence type="inferred from homology"/>
<keyword evidence="15" id="KW-0675">Receptor</keyword>
<evidence type="ECO:0000256" key="5">
    <source>
        <dbReference type="ARBA" id="ARBA00012513"/>
    </source>
</evidence>
<feature type="binding site" evidence="17">
    <location>
        <position position="384"/>
    </location>
    <ligand>
        <name>ATP</name>
        <dbReference type="ChEBI" id="CHEBI:30616"/>
    </ligand>
</feature>
<evidence type="ECO:0000259" key="20">
    <source>
        <dbReference type="PROSITE" id="PS50011"/>
    </source>
</evidence>
<keyword evidence="7" id="KW-0723">Serine/threonine-protein kinase</keyword>
<evidence type="ECO:0000256" key="14">
    <source>
        <dbReference type="ARBA" id="ARBA00023136"/>
    </source>
</evidence>
<dbReference type="SUPFAM" id="SSF49899">
    <property type="entry name" value="Concanavalin A-like lectins/glucanases"/>
    <property type="match status" value="1"/>
</dbReference>
<dbReference type="InterPro" id="IPR001220">
    <property type="entry name" value="Legume_lectin_dom"/>
</dbReference>
<evidence type="ECO:0000256" key="4">
    <source>
        <dbReference type="ARBA" id="ARBA00010217"/>
    </source>
</evidence>
<dbReference type="InterPro" id="IPR017441">
    <property type="entry name" value="Protein_kinase_ATP_BS"/>
</dbReference>
<keyword evidence="7" id="KW-0418">Kinase</keyword>
<dbReference type="PROSITE" id="PS50011">
    <property type="entry name" value="PROTEIN_KINASE_DOM"/>
    <property type="match status" value="1"/>
</dbReference>
<evidence type="ECO:0000256" key="13">
    <source>
        <dbReference type="ARBA" id="ARBA00022989"/>
    </source>
</evidence>
<dbReference type="PANTHER" id="PTHR27007">
    <property type="match status" value="1"/>
</dbReference>
<dbReference type="GO" id="GO:0051707">
    <property type="term" value="P:response to other organism"/>
    <property type="evidence" value="ECO:0007669"/>
    <property type="project" value="UniProtKB-ARBA"/>
</dbReference>
<evidence type="ECO:0000256" key="7">
    <source>
        <dbReference type="ARBA" id="ARBA00022527"/>
    </source>
</evidence>
<dbReference type="GO" id="GO:0006952">
    <property type="term" value="P:defense response"/>
    <property type="evidence" value="ECO:0007669"/>
    <property type="project" value="UniProtKB-ARBA"/>
</dbReference>
<keyword evidence="10" id="KW-0430">Lectin</keyword>
<keyword evidence="14 18" id="KW-0472">Membrane</keyword>
<dbReference type="PROSITE" id="PS00107">
    <property type="entry name" value="PROTEIN_KINASE_ATP"/>
    <property type="match status" value="1"/>
</dbReference>
<feature type="chain" id="PRO_5043741379" description="non-specific serine/threonine protein kinase" evidence="19">
    <location>
        <begin position="25"/>
        <end position="436"/>
    </location>
</feature>
<dbReference type="InterPro" id="IPR011009">
    <property type="entry name" value="Kinase-like_dom_sf"/>
</dbReference>
<dbReference type="GO" id="GO:0030246">
    <property type="term" value="F:carbohydrate binding"/>
    <property type="evidence" value="ECO:0007669"/>
    <property type="project" value="UniProtKB-KW"/>
</dbReference>
<evidence type="ECO:0000256" key="8">
    <source>
        <dbReference type="ARBA" id="ARBA00022692"/>
    </source>
</evidence>
<dbReference type="InterPro" id="IPR013320">
    <property type="entry name" value="ConA-like_dom_sf"/>
</dbReference>